<evidence type="ECO:0000313" key="1">
    <source>
        <dbReference type="EMBL" id="MBD2316297.1"/>
    </source>
</evidence>
<reference evidence="1 2" key="1">
    <citation type="journal article" date="2020" name="ISME J.">
        <title>Comparative genomics reveals insights into cyanobacterial evolution and habitat adaptation.</title>
        <authorList>
            <person name="Chen M.Y."/>
            <person name="Teng W.K."/>
            <person name="Zhao L."/>
            <person name="Hu C.X."/>
            <person name="Zhou Y.K."/>
            <person name="Han B.P."/>
            <person name="Song L.R."/>
            <person name="Shu W.S."/>
        </authorList>
    </citation>
    <scope>NUCLEOTIDE SEQUENCE [LARGE SCALE GENOMIC DNA]</scope>
    <source>
        <strain evidence="1 2">FACHB-1050</strain>
    </source>
</reference>
<dbReference type="EMBL" id="JACJQY010000005">
    <property type="protein sequence ID" value="MBD2316297.1"/>
    <property type="molecule type" value="Genomic_DNA"/>
</dbReference>
<dbReference type="InterPro" id="IPR053747">
    <property type="entry name" value="Fluoresc_Recovery_Reg"/>
</dbReference>
<dbReference type="Gene3D" id="6.10.140.1840">
    <property type="match status" value="1"/>
</dbReference>
<comment type="caution">
    <text evidence="1">The sequence shown here is derived from an EMBL/GenBank/DDBJ whole genome shotgun (WGS) entry which is preliminary data.</text>
</comment>
<keyword evidence="2" id="KW-1185">Reference proteome</keyword>
<evidence type="ECO:0000313" key="2">
    <source>
        <dbReference type="Proteomes" id="UP000618445"/>
    </source>
</evidence>
<gene>
    <name evidence="1" type="ORF">H6G05_05485</name>
</gene>
<sequence>MQLINSEWTITEEEVARKAFDIAYKREISSLIDSVRYKASNLAEIDDMWRLHDFLSVKRHEVDGRYDYHLPMLVFVFAGLVKDGWLNLSELEGLNTDKIAKIAALACM</sequence>
<proteinExistence type="predicted"/>
<dbReference type="InterPro" id="IPR041601">
    <property type="entry name" value="FRP"/>
</dbReference>
<dbReference type="RefSeq" id="WP_190577011.1">
    <property type="nucleotide sequence ID" value="NZ_CAWPQU010000045.1"/>
</dbReference>
<name>A0ABR8C7R7_9CYAN</name>
<accession>A0ABR8C7R7</accession>
<organism evidence="1 2">
    <name type="scientific">Phormidium tenue FACHB-1050</name>
    <dbReference type="NCBI Taxonomy" id="2692857"/>
    <lineage>
        <taxon>Bacteria</taxon>
        <taxon>Bacillati</taxon>
        <taxon>Cyanobacteriota</taxon>
        <taxon>Cyanophyceae</taxon>
        <taxon>Oscillatoriophycideae</taxon>
        <taxon>Oscillatoriales</taxon>
        <taxon>Oscillatoriaceae</taxon>
        <taxon>Phormidium</taxon>
    </lineage>
</organism>
<protein>
    <submittedName>
        <fullName evidence="1">Uncharacterized protein</fullName>
    </submittedName>
</protein>
<dbReference type="Proteomes" id="UP000618445">
    <property type="component" value="Unassembled WGS sequence"/>
</dbReference>
<dbReference type="Pfam" id="PF18032">
    <property type="entry name" value="FRP"/>
    <property type="match status" value="1"/>
</dbReference>